<organism evidence="3 4">
    <name type="scientific">Candidatus Manganitrophus noduliformans</name>
    <dbReference type="NCBI Taxonomy" id="2606439"/>
    <lineage>
        <taxon>Bacteria</taxon>
        <taxon>Pseudomonadati</taxon>
        <taxon>Nitrospirota</taxon>
        <taxon>Nitrospiria</taxon>
        <taxon>Candidatus Troglogloeales</taxon>
        <taxon>Candidatus Manganitrophaceae</taxon>
        <taxon>Candidatus Manganitrophus</taxon>
    </lineage>
</organism>
<dbReference type="PANTHER" id="PTHR33824:SF7">
    <property type="entry name" value="POLYKETIDE CYCLASE_DEHYDRASE AND LIPID TRANSPORT SUPERFAMILY PROTEIN"/>
    <property type="match status" value="1"/>
</dbReference>
<evidence type="ECO:0000313" key="3">
    <source>
        <dbReference type="EMBL" id="NKE69489.1"/>
    </source>
</evidence>
<dbReference type="RefSeq" id="WP_168057786.1">
    <property type="nucleotide sequence ID" value="NZ_VTOW01000001.1"/>
</dbReference>
<comment type="similarity">
    <text evidence="1">Belongs to the ribosome association toxin RatA family.</text>
</comment>
<dbReference type="InterPro" id="IPR023393">
    <property type="entry name" value="START-like_dom_sf"/>
</dbReference>
<dbReference type="Gene3D" id="3.30.530.20">
    <property type="match status" value="1"/>
</dbReference>
<dbReference type="Proteomes" id="UP000534783">
    <property type="component" value="Unassembled WGS sequence"/>
</dbReference>
<evidence type="ECO:0000256" key="1">
    <source>
        <dbReference type="ARBA" id="ARBA00008918"/>
    </source>
</evidence>
<accession>A0A7X6I9M9</accession>
<sequence>MRRKIEGIKVEKSVIIRKPPEILYHFWRNFGNLPEIMNHLKSVKVLDRNRSHWVAKAPAGTTVEWDAEIIKDLQNELISWKSLEGADVDNTGSVHFDRVPEGTQVRVMLQYNPPGGKVGAAFAKLFGEEPSQQVEDDLNRFKAFMEGTETPPAEEALEPKVA</sequence>
<evidence type="ECO:0000313" key="4">
    <source>
        <dbReference type="Proteomes" id="UP000534783"/>
    </source>
</evidence>
<dbReference type="Pfam" id="PF03364">
    <property type="entry name" value="Polyketide_cyc"/>
    <property type="match status" value="1"/>
</dbReference>
<dbReference type="InterPro" id="IPR005031">
    <property type="entry name" value="COQ10_START"/>
</dbReference>
<gene>
    <name evidence="3" type="ORF">MNODULE_01820</name>
</gene>
<dbReference type="AlphaFoldDB" id="A0A7X6I9M9"/>
<dbReference type="PANTHER" id="PTHR33824">
    <property type="entry name" value="POLYKETIDE CYCLASE/DEHYDRASE AND LIPID TRANSPORT SUPERFAMILY PROTEIN"/>
    <property type="match status" value="1"/>
</dbReference>
<dbReference type="EMBL" id="VTOW01000001">
    <property type="protein sequence ID" value="NKE69489.1"/>
    <property type="molecule type" value="Genomic_DNA"/>
</dbReference>
<name>A0A7X6I9M9_9BACT</name>
<dbReference type="CDD" id="cd07817">
    <property type="entry name" value="SRPBCC_8"/>
    <property type="match status" value="1"/>
</dbReference>
<feature type="domain" description="Coenzyme Q-binding protein COQ10 START" evidence="2">
    <location>
        <begin position="18"/>
        <end position="138"/>
    </location>
</feature>
<comment type="caution">
    <text evidence="3">The sequence shown here is derived from an EMBL/GenBank/DDBJ whole genome shotgun (WGS) entry which is preliminary data.</text>
</comment>
<evidence type="ECO:0000259" key="2">
    <source>
        <dbReference type="Pfam" id="PF03364"/>
    </source>
</evidence>
<keyword evidence="4" id="KW-1185">Reference proteome</keyword>
<dbReference type="InterPro" id="IPR047137">
    <property type="entry name" value="ORF3"/>
</dbReference>
<protein>
    <submittedName>
        <fullName evidence="3">SRPBCC family protein</fullName>
    </submittedName>
</protein>
<proteinExistence type="inferred from homology"/>
<reference evidence="3 4" key="1">
    <citation type="journal article" date="2020" name="Nature">
        <title>Bacterial chemolithoautotrophy via manganese oxidation.</title>
        <authorList>
            <person name="Yu H."/>
            <person name="Leadbetter J.R."/>
        </authorList>
    </citation>
    <scope>NUCLEOTIDE SEQUENCE [LARGE SCALE GENOMIC DNA]</scope>
    <source>
        <strain evidence="3 4">Mn-1</strain>
    </source>
</reference>
<dbReference type="SUPFAM" id="SSF55961">
    <property type="entry name" value="Bet v1-like"/>
    <property type="match status" value="1"/>
</dbReference>